<dbReference type="SUPFAM" id="SSF52540">
    <property type="entry name" value="P-loop containing nucleoside triphosphate hydrolases"/>
    <property type="match status" value="1"/>
</dbReference>
<dbReference type="Proteomes" id="UP000076632">
    <property type="component" value="Unassembled WGS sequence"/>
</dbReference>
<dbReference type="OMA" id="ARICNIH"/>
<dbReference type="OrthoDB" id="427518at2759"/>
<evidence type="ECO:0000313" key="4">
    <source>
        <dbReference type="Proteomes" id="UP000076632"/>
    </source>
</evidence>
<dbReference type="InterPro" id="IPR041267">
    <property type="entry name" value="NLRP_HD2"/>
</dbReference>
<dbReference type="InterPro" id="IPR007111">
    <property type="entry name" value="NACHT_NTPase"/>
</dbReference>
<dbReference type="InParanoid" id="A0A164ZIU0"/>
<keyword evidence="4" id="KW-1185">Reference proteome</keyword>
<dbReference type="SUPFAM" id="SSF48371">
    <property type="entry name" value="ARM repeat"/>
    <property type="match status" value="2"/>
</dbReference>
<dbReference type="PROSITE" id="PS50837">
    <property type="entry name" value="NACHT"/>
    <property type="match status" value="1"/>
</dbReference>
<feature type="domain" description="NACHT" evidence="2">
    <location>
        <begin position="522"/>
        <end position="650"/>
    </location>
</feature>
<proteinExistence type="predicted"/>
<dbReference type="STRING" id="1328760.A0A164ZIU0"/>
<dbReference type="InterPro" id="IPR055496">
    <property type="entry name" value="DUF7068"/>
</dbReference>
<dbReference type="GeneID" id="28898652"/>
<dbReference type="PANTHER" id="PTHR46844">
    <property type="entry name" value="SLR5058 PROTEIN"/>
    <property type="match status" value="1"/>
</dbReference>
<accession>A0A164ZIU0</accession>
<dbReference type="Gene3D" id="3.40.50.300">
    <property type="entry name" value="P-loop containing nucleotide triphosphate hydrolases"/>
    <property type="match status" value="1"/>
</dbReference>
<dbReference type="Pfam" id="PF13646">
    <property type="entry name" value="HEAT_2"/>
    <property type="match status" value="1"/>
</dbReference>
<dbReference type="InterPro" id="IPR056251">
    <property type="entry name" value="Arm_rpt_dom"/>
</dbReference>
<dbReference type="EMBL" id="KV407467">
    <property type="protein sequence ID" value="KZF19150.1"/>
    <property type="molecule type" value="Genomic_DNA"/>
</dbReference>
<dbReference type="Pfam" id="PF23948">
    <property type="entry name" value="ARM_5"/>
    <property type="match status" value="1"/>
</dbReference>
<dbReference type="Pfam" id="PF17776">
    <property type="entry name" value="NLRC4_HD2"/>
    <property type="match status" value="1"/>
</dbReference>
<dbReference type="InterPro" id="IPR011989">
    <property type="entry name" value="ARM-like"/>
</dbReference>
<dbReference type="Pfam" id="PF05729">
    <property type="entry name" value="NACHT"/>
    <property type="match status" value="1"/>
</dbReference>
<protein>
    <submittedName>
        <fullName evidence="3">ARM repeat-containing protein</fullName>
    </submittedName>
</protein>
<evidence type="ECO:0000313" key="3">
    <source>
        <dbReference type="EMBL" id="KZF19150.1"/>
    </source>
</evidence>
<dbReference type="InterPro" id="IPR016024">
    <property type="entry name" value="ARM-type_fold"/>
</dbReference>
<sequence length="1591" mass="180877">MASIRIYPPRPTSTGGLIRRLKDPDIDQKEGKTLRSLAGKMIEEFRDNPKPSYIPEATLLSTISTDQQYERLISTFGNVIIKGTTDGDILDRGILAGFTFVLRRCSGALSAETAKLGSVLGSLAKRLKNAIDQAEMETQYQLVCLLSNVLDAMVDIKISGLGREPLHEPLLRILCKLEEHKEPRLAQAARYARQALLGVSDDEGPYAALWRYSFTAIKAATKITAAVTTKDPTKILDASSDLLKLLSLLNDLREAAQEAKVSNFLEGMKSLSKKKGWYVALRYTDMLLKAQAFQMLQSFLKESPYYENEQFLCGLYSQLEQAWLSGDKLVKDRVIDLLTCTLTQPQNEEQQLRQWIGLIANTLDQPCWNKCYLHTEEHKFRIWKNSKNKAYEPKLTAFLEENPKLEDHPAYLLETVWSQCNDAKSFYADNRIREYYREGDNLKIKRLSGDYLPIQHCYINLSILEVPAGKAANETRNPESQISRFSLFNRLKVNTAETGKEVHLPDLFSDRKIQDGGLVKPRRILIRGRAGVGKTSLCKKIVHDFLCGQMWNDLYDRLIWIPLRRLKGKNHPKDFLAEEFFFMHGERDSLVSALWDAICGGMNERTLLLLDGLDEIAAEPTQSGNDLAELFKGLFNQKNVIVTSRPYAKLPGFQPFDIELEAVGFRPAQMQTYLETVVNDRVALQQIQEFIKGHELIEGLVQIPIQLDALCYSWDGKVPPEDVPNTMTTLYRAIELRLWKKDILQLGKRNYGELLSEAQVQLLETQSQVKRHVQGEIDLLQKLSFTGLYNDIIEFNKYERNKVYEHLELFNMSDHILDKLSFLRSSDSASKGHDRSYHFIHLTFQEYFAAQYFVRCWQSNQPLSYLKLSSARKSSIVQDSTCKFLQREKYNGRYDLFWSFVAGLLQAQDEEQLLQFLDVLEDEPRDLLGPVHQRRLVNCFYELASSDKYPNLEQRRAEMEHHLKRWLLFELNWTGRTPFCRDTEFPGRIIHHILNTESEDIQQRVMEGFKSTSQFSPTFSNQIASYLQNDVSLELKLTAASSLRFQEALPESTLLALWFVLKDDESKELRGRAARALRKQAALPESILNAMLSQPLTSHTMPDVSTILCNQSSLPENVLGRLVSLLEFADCHSVRHAHNILFHHSRTSKIAFQYTVAQATQLQNHDSGVKARVFSTLPLGRSFPEPLLKALAALLNDDNKHISSSALLALIDQSVLPEKISRAVAFQLDNAGLHARKSLLERLQTNVYIPEIILQAIAAWLNDDNPGIRITTLNVLAVQRRRSEPVFLTIASQLNNSNYLIRRAAINALSNGHSLPENIFPAIVTRLGDDEPRVRESALHALRKQPTLPATILHAIATRLDDDVPEVRLSAFNALGEQPILPETILHIIVARLEDCKPRVRGLALHALRKQPTLPATILHAIATRLDDDVPEVRLSAFNTLGKQHALPETILLDMVARLDDHDPGARLAAFKCLSERPALPEKILRPMLPKLADLEITYEIEETLMKSDYFPSIFQDLDSKVLQSIYHKWIKRSFSEQLSCYIDDGILHVDTPERQSEVVLGPDCHRVLQAFKAEASKMGSPRFSEDEGAG</sequence>
<dbReference type="PANTHER" id="PTHR46844:SF1">
    <property type="entry name" value="SLR5058 PROTEIN"/>
    <property type="match status" value="1"/>
</dbReference>
<reference evidence="3 4" key="1">
    <citation type="journal article" date="2016" name="Fungal Biol.">
        <title>The genome of Xylona heveae provides a window into fungal endophytism.</title>
        <authorList>
            <person name="Gazis R."/>
            <person name="Kuo A."/>
            <person name="Riley R."/>
            <person name="LaButti K."/>
            <person name="Lipzen A."/>
            <person name="Lin J."/>
            <person name="Amirebrahimi M."/>
            <person name="Hesse C.N."/>
            <person name="Spatafora J.W."/>
            <person name="Henrissat B."/>
            <person name="Hainaut M."/>
            <person name="Grigoriev I.V."/>
            <person name="Hibbett D.S."/>
        </authorList>
    </citation>
    <scope>NUCLEOTIDE SEQUENCE [LARGE SCALE GENOMIC DNA]</scope>
    <source>
        <strain evidence="3 4">TC161</strain>
    </source>
</reference>
<evidence type="ECO:0000256" key="1">
    <source>
        <dbReference type="ARBA" id="ARBA00022737"/>
    </source>
</evidence>
<evidence type="ECO:0000259" key="2">
    <source>
        <dbReference type="PROSITE" id="PS50837"/>
    </source>
</evidence>
<gene>
    <name evidence="3" type="ORF">L228DRAFT_251244</name>
</gene>
<dbReference type="RefSeq" id="XP_018184705.1">
    <property type="nucleotide sequence ID" value="XM_018333515.1"/>
</dbReference>
<dbReference type="Pfam" id="PF23238">
    <property type="entry name" value="DUF7068"/>
    <property type="match status" value="1"/>
</dbReference>
<keyword evidence="1" id="KW-0677">Repeat</keyword>
<dbReference type="InterPro" id="IPR027417">
    <property type="entry name" value="P-loop_NTPase"/>
</dbReference>
<name>A0A164ZIU0_XYLHT</name>
<organism evidence="3 4">
    <name type="scientific">Xylona heveae (strain CBS 132557 / TC161)</name>
    <dbReference type="NCBI Taxonomy" id="1328760"/>
    <lineage>
        <taxon>Eukaryota</taxon>
        <taxon>Fungi</taxon>
        <taxon>Dikarya</taxon>
        <taxon>Ascomycota</taxon>
        <taxon>Pezizomycotina</taxon>
        <taxon>Xylonomycetes</taxon>
        <taxon>Xylonales</taxon>
        <taxon>Xylonaceae</taxon>
        <taxon>Xylona</taxon>
    </lineage>
</organism>
<dbReference type="Gene3D" id="1.25.10.10">
    <property type="entry name" value="Leucine-rich Repeat Variant"/>
    <property type="match status" value="2"/>
</dbReference>